<organism evidence="1 2">
    <name type="scientific">Coptis chinensis</name>
    <dbReference type="NCBI Taxonomy" id="261450"/>
    <lineage>
        <taxon>Eukaryota</taxon>
        <taxon>Viridiplantae</taxon>
        <taxon>Streptophyta</taxon>
        <taxon>Embryophyta</taxon>
        <taxon>Tracheophyta</taxon>
        <taxon>Spermatophyta</taxon>
        <taxon>Magnoliopsida</taxon>
        <taxon>Ranunculales</taxon>
        <taxon>Ranunculaceae</taxon>
        <taxon>Coptidoideae</taxon>
        <taxon>Coptis</taxon>
    </lineage>
</organism>
<protein>
    <submittedName>
        <fullName evidence="1">Uncharacterized protein</fullName>
    </submittedName>
</protein>
<dbReference type="AlphaFoldDB" id="A0A835IE53"/>
<dbReference type="Proteomes" id="UP000631114">
    <property type="component" value="Unassembled WGS sequence"/>
</dbReference>
<reference evidence="1 2" key="1">
    <citation type="submission" date="2020-10" db="EMBL/GenBank/DDBJ databases">
        <title>The Coptis chinensis genome and diversification of protoberbering-type alkaloids.</title>
        <authorList>
            <person name="Wang B."/>
            <person name="Shu S."/>
            <person name="Song C."/>
            <person name="Liu Y."/>
        </authorList>
    </citation>
    <scope>NUCLEOTIDE SEQUENCE [LARGE SCALE GENOMIC DNA]</scope>
    <source>
        <strain evidence="1">HL-2020</strain>
        <tissue evidence="1">Leaf</tissue>
    </source>
</reference>
<feature type="non-terminal residue" evidence="1">
    <location>
        <position position="83"/>
    </location>
</feature>
<dbReference type="EMBL" id="JADFTS010000003">
    <property type="protein sequence ID" value="KAF9615479.1"/>
    <property type="molecule type" value="Genomic_DNA"/>
</dbReference>
<accession>A0A835IE53</accession>
<sequence>MVFHREIIMEINKLECKKEIRLTKKPRIDVPPKSMEALAERFALNKSSGDYVIRPPSSGLSKATIDCLRPFFSNLEGDHISIK</sequence>
<comment type="caution">
    <text evidence="1">The sequence shown here is derived from an EMBL/GenBank/DDBJ whole genome shotgun (WGS) entry which is preliminary data.</text>
</comment>
<gene>
    <name evidence="1" type="ORF">IFM89_023737</name>
</gene>
<evidence type="ECO:0000313" key="2">
    <source>
        <dbReference type="Proteomes" id="UP000631114"/>
    </source>
</evidence>
<name>A0A835IE53_9MAGN</name>
<evidence type="ECO:0000313" key="1">
    <source>
        <dbReference type="EMBL" id="KAF9615479.1"/>
    </source>
</evidence>
<proteinExistence type="predicted"/>
<keyword evidence="2" id="KW-1185">Reference proteome</keyword>